<accession>A0A392MED7</accession>
<dbReference type="PROSITE" id="PS50802">
    <property type="entry name" value="OTU"/>
    <property type="match status" value="1"/>
</dbReference>
<dbReference type="InterPro" id="IPR003323">
    <property type="entry name" value="OTU_dom"/>
</dbReference>
<keyword evidence="4" id="KW-1185">Reference proteome</keyword>
<name>A0A392MED7_9FABA</name>
<gene>
    <name evidence="3" type="ORF">A2U01_0006369</name>
</gene>
<dbReference type="AlphaFoldDB" id="A0A392MED7"/>
<feature type="compositionally biased region" description="Polar residues" evidence="1">
    <location>
        <begin position="8"/>
        <end position="17"/>
    </location>
</feature>
<dbReference type="Gene3D" id="3.90.70.80">
    <property type="match status" value="1"/>
</dbReference>
<dbReference type="EMBL" id="LXQA010008668">
    <property type="protein sequence ID" value="MCH85523.1"/>
    <property type="molecule type" value="Genomic_DNA"/>
</dbReference>
<protein>
    <submittedName>
        <fullName evidence="3">OTU-like cysteine protease</fullName>
    </submittedName>
</protein>
<evidence type="ECO:0000313" key="3">
    <source>
        <dbReference type="EMBL" id="MCH85523.1"/>
    </source>
</evidence>
<dbReference type="Proteomes" id="UP000265520">
    <property type="component" value="Unassembled WGS sequence"/>
</dbReference>
<feature type="domain" description="OTU" evidence="2">
    <location>
        <begin position="53"/>
        <end position="98"/>
    </location>
</feature>
<comment type="caution">
    <text evidence="3">The sequence shown here is derived from an EMBL/GenBank/DDBJ whole genome shotgun (WGS) entry which is preliminary data.</text>
</comment>
<keyword evidence="3" id="KW-0378">Hydrolase</keyword>
<reference evidence="3 4" key="1">
    <citation type="journal article" date="2018" name="Front. Plant Sci.">
        <title>Red Clover (Trifolium pratense) and Zigzag Clover (T. medium) - A Picture of Genomic Similarities and Differences.</title>
        <authorList>
            <person name="Dluhosova J."/>
            <person name="Istvanek J."/>
            <person name="Nedelnik J."/>
            <person name="Repkova J."/>
        </authorList>
    </citation>
    <scope>NUCLEOTIDE SEQUENCE [LARGE SCALE GENOMIC DNA]</scope>
    <source>
        <strain evidence="4">cv. 10/8</strain>
        <tissue evidence="3">Leaf</tissue>
    </source>
</reference>
<dbReference type="GO" id="GO:0008233">
    <property type="term" value="F:peptidase activity"/>
    <property type="evidence" value="ECO:0007669"/>
    <property type="project" value="UniProtKB-KW"/>
</dbReference>
<feature type="region of interest" description="Disordered" evidence="1">
    <location>
        <begin position="1"/>
        <end position="37"/>
    </location>
</feature>
<dbReference type="GO" id="GO:0006508">
    <property type="term" value="P:proteolysis"/>
    <property type="evidence" value="ECO:0007669"/>
    <property type="project" value="UniProtKB-KW"/>
</dbReference>
<sequence length="98" mass="11080">MDSLHPDTPQSQSSSQKNAREKNQSPTLAPGPPRRKWSAEVHQLSQFIHEYFADVIDVSGDGHCGFHVVSHLLGRSDEAHHIIRLDLTIELNQNKARY</sequence>
<dbReference type="CDD" id="cd22744">
    <property type="entry name" value="OTU"/>
    <property type="match status" value="1"/>
</dbReference>
<proteinExistence type="predicted"/>
<evidence type="ECO:0000313" key="4">
    <source>
        <dbReference type="Proteomes" id="UP000265520"/>
    </source>
</evidence>
<evidence type="ECO:0000256" key="1">
    <source>
        <dbReference type="SAM" id="MobiDB-lite"/>
    </source>
</evidence>
<evidence type="ECO:0000259" key="2">
    <source>
        <dbReference type="PROSITE" id="PS50802"/>
    </source>
</evidence>
<keyword evidence="3" id="KW-0645">Protease</keyword>
<organism evidence="3 4">
    <name type="scientific">Trifolium medium</name>
    <dbReference type="NCBI Taxonomy" id="97028"/>
    <lineage>
        <taxon>Eukaryota</taxon>
        <taxon>Viridiplantae</taxon>
        <taxon>Streptophyta</taxon>
        <taxon>Embryophyta</taxon>
        <taxon>Tracheophyta</taxon>
        <taxon>Spermatophyta</taxon>
        <taxon>Magnoliopsida</taxon>
        <taxon>eudicotyledons</taxon>
        <taxon>Gunneridae</taxon>
        <taxon>Pentapetalae</taxon>
        <taxon>rosids</taxon>
        <taxon>fabids</taxon>
        <taxon>Fabales</taxon>
        <taxon>Fabaceae</taxon>
        <taxon>Papilionoideae</taxon>
        <taxon>50 kb inversion clade</taxon>
        <taxon>NPAAA clade</taxon>
        <taxon>Hologalegina</taxon>
        <taxon>IRL clade</taxon>
        <taxon>Trifolieae</taxon>
        <taxon>Trifolium</taxon>
    </lineage>
</organism>